<dbReference type="EMBL" id="ASJR01000003">
    <property type="protein sequence ID" value="ERP39045.1"/>
    <property type="molecule type" value="Genomic_DNA"/>
</dbReference>
<organism evidence="1 2">
    <name type="scientific">Chitinivibrio alkaliphilus ACht1</name>
    <dbReference type="NCBI Taxonomy" id="1313304"/>
    <lineage>
        <taxon>Bacteria</taxon>
        <taxon>Pseudomonadati</taxon>
        <taxon>Fibrobacterota</taxon>
        <taxon>Chitinivibrionia</taxon>
        <taxon>Chitinivibrionales</taxon>
        <taxon>Chitinivibrionaceae</taxon>
        <taxon>Chitinivibrio</taxon>
    </lineage>
</organism>
<accession>U7D7W5</accession>
<dbReference type="InterPro" id="IPR043519">
    <property type="entry name" value="NT_sf"/>
</dbReference>
<evidence type="ECO:0000313" key="2">
    <source>
        <dbReference type="Proteomes" id="UP000017148"/>
    </source>
</evidence>
<sequence>MSLLLENNVDFLLVGAYALAVHGFPRATGDIDIFVKPDSENAQRVLKTLDEFGAPRDGLSASDFETPGIVFQIGVAPRRIDIITEIDGLTFEDASKGKDIVEIQELKIPVISKLNLIRNKRATGPDKDKIDAENLEGN</sequence>
<proteinExistence type="predicted"/>
<evidence type="ECO:0008006" key="3">
    <source>
        <dbReference type="Google" id="ProtNLM"/>
    </source>
</evidence>
<dbReference type="SUPFAM" id="SSF81301">
    <property type="entry name" value="Nucleotidyltransferase"/>
    <property type="match status" value="1"/>
</dbReference>
<dbReference type="Gene3D" id="3.30.460.40">
    <property type="match status" value="1"/>
</dbReference>
<dbReference type="STRING" id="1313304.CALK_0539"/>
<keyword evidence="2" id="KW-1185">Reference proteome</keyword>
<dbReference type="eggNOG" id="ENOG5032RSF">
    <property type="taxonomic scope" value="Bacteria"/>
</dbReference>
<comment type="caution">
    <text evidence="1">The sequence shown here is derived from an EMBL/GenBank/DDBJ whole genome shotgun (WGS) entry which is preliminary data.</text>
</comment>
<dbReference type="Proteomes" id="UP000017148">
    <property type="component" value="Unassembled WGS sequence"/>
</dbReference>
<dbReference type="AlphaFoldDB" id="U7D7W5"/>
<protein>
    <recommendedName>
        <fullName evidence="3">Nucleotidyltransferase</fullName>
    </recommendedName>
</protein>
<evidence type="ECO:0000313" key="1">
    <source>
        <dbReference type="EMBL" id="ERP39045.1"/>
    </source>
</evidence>
<reference evidence="1 2" key="1">
    <citation type="journal article" date="2013" name="Environ. Microbiol.">
        <title>Genome analysis of Chitinivibrio alkaliphilus gen. nov., sp. nov., a novel extremely haloalkaliphilic anaerobic chitinolytic bacterium from the candidate phylum Termite Group 3.</title>
        <authorList>
            <person name="Sorokin D.Y."/>
            <person name="Gumerov V.M."/>
            <person name="Rakitin A.L."/>
            <person name="Beletsky A.V."/>
            <person name="Damste J.S."/>
            <person name="Muyzer G."/>
            <person name="Mardanov A.V."/>
            <person name="Ravin N.V."/>
        </authorList>
    </citation>
    <scope>NUCLEOTIDE SEQUENCE [LARGE SCALE GENOMIC DNA]</scope>
    <source>
        <strain evidence="1 2">ACht1</strain>
    </source>
</reference>
<gene>
    <name evidence="1" type="ORF">CALK_0539</name>
</gene>
<name>U7D7W5_9BACT</name>